<dbReference type="InterPro" id="IPR055259">
    <property type="entry name" value="YkvP/CgeB_Glyco_trans-like"/>
</dbReference>
<accession>A0A1V0SG07</accession>
<feature type="domain" description="Spore protein YkvP/CgeB glycosyl transferase-like" evidence="1">
    <location>
        <begin position="184"/>
        <end position="315"/>
    </location>
</feature>
<protein>
    <recommendedName>
        <fullName evidence="1">Spore protein YkvP/CgeB glycosyl transferase-like domain-containing protein</fullName>
    </recommendedName>
</protein>
<evidence type="ECO:0000259" key="1">
    <source>
        <dbReference type="Pfam" id="PF13524"/>
    </source>
</evidence>
<organism evidence="2">
    <name type="scientific">Hokovirus HKV1</name>
    <dbReference type="NCBI Taxonomy" id="1977638"/>
    <lineage>
        <taxon>Viruses</taxon>
        <taxon>Varidnaviria</taxon>
        <taxon>Bamfordvirae</taxon>
        <taxon>Nucleocytoviricota</taxon>
        <taxon>Megaviricetes</taxon>
        <taxon>Imitervirales</taxon>
        <taxon>Mimiviridae</taxon>
        <taxon>Klosneuvirinae</taxon>
        <taxon>Hokovirus</taxon>
    </lineage>
</organism>
<dbReference type="EMBL" id="KY684104">
    <property type="protein sequence ID" value="ARF10643.1"/>
    <property type="molecule type" value="Genomic_DNA"/>
</dbReference>
<proteinExistence type="predicted"/>
<name>A0A1V0SG07_9VIRU</name>
<gene>
    <name evidence="2" type="ORF">Hokovirus_2_170</name>
</gene>
<dbReference type="Pfam" id="PF13524">
    <property type="entry name" value="Glyco_trans_1_2"/>
    <property type="match status" value="1"/>
</dbReference>
<reference evidence="2" key="1">
    <citation type="journal article" date="2017" name="Science">
        <title>Giant viruses with an expanded complement of translation system components.</title>
        <authorList>
            <person name="Schulz F."/>
            <person name="Yutin N."/>
            <person name="Ivanova N.N."/>
            <person name="Ortega D.R."/>
            <person name="Lee T.K."/>
            <person name="Vierheilig J."/>
            <person name="Daims H."/>
            <person name="Horn M."/>
            <person name="Wagner M."/>
            <person name="Jensen G.J."/>
            <person name="Kyrpides N.C."/>
            <person name="Koonin E.V."/>
            <person name="Woyke T."/>
        </authorList>
    </citation>
    <scope>NUCLEOTIDE SEQUENCE</scope>
    <source>
        <strain evidence="2">HKV1</strain>
    </source>
</reference>
<sequence>MTKIIITLYYDFIEPIKTAKESLEKLGIQVIGYPMFKYNSNQTELEIRYEDFINFVEVNKPDYVLWWNFYVPERIIERTKLVHPMLKNYMYNWDDPFCWSNAEYADKIKHFDMAFVSSLEKFANYKRLGCDPVLLYPGYNKNIHYPIIYDDDDDKEKYSCDVSFCCTNLYEDKTYFNNQIIPRKQLIDDVYNNQTKYNYKFNIYGPEFLKERYPLSYKGEVRYQDTNKVFNYSKINLCTHVTDANSYLNERVILIMASGGLLLVDNVKNIDKVFDNNLKNFIILDKNNYIKQIIGILKNYDEYILIRNNCYDTIQNKDWDNWANMLCQYF</sequence>
<evidence type="ECO:0000313" key="2">
    <source>
        <dbReference type="EMBL" id="ARF10643.1"/>
    </source>
</evidence>